<dbReference type="InterPro" id="IPR014001">
    <property type="entry name" value="Helicase_ATP-bd"/>
</dbReference>
<dbReference type="CDD" id="cd17920">
    <property type="entry name" value="DEXHc_RecQ"/>
    <property type="match status" value="1"/>
</dbReference>
<evidence type="ECO:0000259" key="18">
    <source>
        <dbReference type="PROSITE" id="PS51192"/>
    </source>
</evidence>
<gene>
    <name evidence="20" type="primary">recQ</name>
    <name evidence="20" type="ORF">VMF7928_04089</name>
</gene>
<evidence type="ECO:0000313" key="20">
    <source>
        <dbReference type="EMBL" id="CAH0542105.1"/>
    </source>
</evidence>
<evidence type="ECO:0000256" key="11">
    <source>
        <dbReference type="ARBA" id="ARBA00023125"/>
    </source>
</evidence>
<keyword evidence="8 20" id="KW-0347">Helicase</keyword>
<dbReference type="Gene3D" id="1.10.150.80">
    <property type="entry name" value="HRDC domain"/>
    <property type="match status" value="1"/>
</dbReference>
<dbReference type="SMART" id="SM00487">
    <property type="entry name" value="DEXDc"/>
    <property type="match status" value="1"/>
</dbReference>
<dbReference type="InterPro" id="IPR002121">
    <property type="entry name" value="HRDC_dom"/>
</dbReference>
<evidence type="ECO:0000256" key="10">
    <source>
        <dbReference type="ARBA" id="ARBA00022840"/>
    </source>
</evidence>
<dbReference type="Pfam" id="PF16124">
    <property type="entry name" value="RecQ_Zn_bind"/>
    <property type="match status" value="1"/>
</dbReference>
<dbReference type="InterPro" id="IPR018982">
    <property type="entry name" value="RQC_domain"/>
</dbReference>
<accession>A0ABN8EE20</accession>
<dbReference type="Proteomes" id="UP000838748">
    <property type="component" value="Unassembled WGS sequence"/>
</dbReference>
<name>A0ABN8EE20_9VIBR</name>
<keyword evidence="5" id="KW-0547">Nucleotide-binding</keyword>
<dbReference type="SMART" id="SM00490">
    <property type="entry name" value="HELICc"/>
    <property type="match status" value="1"/>
</dbReference>
<dbReference type="Pfam" id="PF09382">
    <property type="entry name" value="RQC"/>
    <property type="match status" value="1"/>
</dbReference>
<dbReference type="EMBL" id="CAKLDM010000002">
    <property type="protein sequence ID" value="CAH0542105.1"/>
    <property type="molecule type" value="Genomic_DNA"/>
</dbReference>
<dbReference type="SUPFAM" id="SSF52540">
    <property type="entry name" value="P-loop containing nucleoside triphosphate hydrolases"/>
    <property type="match status" value="2"/>
</dbReference>
<evidence type="ECO:0000256" key="8">
    <source>
        <dbReference type="ARBA" id="ARBA00022806"/>
    </source>
</evidence>
<dbReference type="PROSITE" id="PS50967">
    <property type="entry name" value="HRDC"/>
    <property type="match status" value="1"/>
</dbReference>
<evidence type="ECO:0000256" key="16">
    <source>
        <dbReference type="NCBIfam" id="TIGR01389"/>
    </source>
</evidence>
<dbReference type="NCBIfam" id="TIGR01389">
    <property type="entry name" value="recQ"/>
    <property type="match status" value="1"/>
</dbReference>
<dbReference type="InterPro" id="IPR027417">
    <property type="entry name" value="P-loop_NTPase"/>
</dbReference>
<dbReference type="Gene3D" id="3.40.50.300">
    <property type="entry name" value="P-loop containing nucleotide triphosphate hydrolases"/>
    <property type="match status" value="2"/>
</dbReference>
<dbReference type="PANTHER" id="PTHR13710">
    <property type="entry name" value="DNA HELICASE RECQ FAMILY MEMBER"/>
    <property type="match status" value="1"/>
</dbReference>
<keyword evidence="12" id="KW-0233">DNA recombination</keyword>
<keyword evidence="6" id="KW-0227">DNA damage</keyword>
<dbReference type="InterPro" id="IPR004589">
    <property type="entry name" value="DNA_helicase_ATP-dep_RecQ"/>
</dbReference>
<keyword evidence="7 20" id="KW-0378">Hydrolase</keyword>
<keyword evidence="21" id="KW-1185">Reference proteome</keyword>
<organism evidence="20 21">
    <name type="scientific">Vibrio marisflavi CECT 7928</name>
    <dbReference type="NCBI Taxonomy" id="634439"/>
    <lineage>
        <taxon>Bacteria</taxon>
        <taxon>Pseudomonadati</taxon>
        <taxon>Pseudomonadota</taxon>
        <taxon>Gammaproteobacteria</taxon>
        <taxon>Vibrionales</taxon>
        <taxon>Vibrionaceae</taxon>
        <taxon>Vibrio</taxon>
    </lineage>
</organism>
<feature type="domain" description="Helicase ATP-binding" evidence="18">
    <location>
        <begin position="37"/>
        <end position="205"/>
    </location>
</feature>
<keyword evidence="14" id="KW-0413">Isomerase</keyword>
<comment type="cofactor">
    <cofactor evidence="1">
        <name>Mg(2+)</name>
        <dbReference type="ChEBI" id="CHEBI:18420"/>
    </cofactor>
</comment>
<dbReference type="CDD" id="cd18794">
    <property type="entry name" value="SF2_C_RecQ"/>
    <property type="match status" value="1"/>
</dbReference>
<evidence type="ECO:0000259" key="17">
    <source>
        <dbReference type="PROSITE" id="PS50967"/>
    </source>
</evidence>
<dbReference type="InterPro" id="IPR006293">
    <property type="entry name" value="DNA_helicase_ATP-dep_RecQ_bac"/>
</dbReference>
<dbReference type="InterPro" id="IPR010997">
    <property type="entry name" value="HRDC-like_sf"/>
</dbReference>
<comment type="cofactor">
    <cofactor evidence="2">
        <name>Zn(2+)</name>
        <dbReference type="ChEBI" id="CHEBI:29105"/>
    </cofactor>
</comment>
<evidence type="ECO:0000259" key="19">
    <source>
        <dbReference type="PROSITE" id="PS51194"/>
    </source>
</evidence>
<dbReference type="GO" id="GO:0003678">
    <property type="term" value="F:DNA helicase activity"/>
    <property type="evidence" value="ECO:0007669"/>
    <property type="project" value="UniProtKB-EC"/>
</dbReference>
<proteinExistence type="inferred from homology"/>
<dbReference type="NCBIfam" id="NF008279">
    <property type="entry name" value="PRK11057.1"/>
    <property type="match status" value="1"/>
</dbReference>
<dbReference type="PANTHER" id="PTHR13710:SF105">
    <property type="entry name" value="ATP-DEPENDENT DNA HELICASE Q1"/>
    <property type="match status" value="1"/>
</dbReference>
<evidence type="ECO:0000256" key="15">
    <source>
        <dbReference type="ARBA" id="ARBA00034617"/>
    </source>
</evidence>
<dbReference type="PROSITE" id="PS51194">
    <property type="entry name" value="HELICASE_CTER"/>
    <property type="match status" value="1"/>
</dbReference>
<dbReference type="InterPro" id="IPR044876">
    <property type="entry name" value="HRDC_dom_sf"/>
</dbReference>
<evidence type="ECO:0000256" key="3">
    <source>
        <dbReference type="ARBA" id="ARBA00005446"/>
    </source>
</evidence>
<evidence type="ECO:0000256" key="6">
    <source>
        <dbReference type="ARBA" id="ARBA00022763"/>
    </source>
</evidence>
<reference evidence="20" key="1">
    <citation type="submission" date="2021-11" db="EMBL/GenBank/DDBJ databases">
        <authorList>
            <person name="Rodrigo-Torres L."/>
            <person name="Arahal R. D."/>
            <person name="Lucena T."/>
        </authorList>
    </citation>
    <scope>NUCLEOTIDE SEQUENCE</scope>
    <source>
        <strain evidence="20">CECT 7928</strain>
    </source>
</reference>
<dbReference type="RefSeq" id="WP_237363505.1">
    <property type="nucleotide sequence ID" value="NZ_CAKLDM010000002.1"/>
</dbReference>
<dbReference type="InterPro" id="IPR001650">
    <property type="entry name" value="Helicase_C-like"/>
</dbReference>
<dbReference type="SMART" id="SM00956">
    <property type="entry name" value="RQC"/>
    <property type="match status" value="1"/>
</dbReference>
<evidence type="ECO:0000256" key="5">
    <source>
        <dbReference type="ARBA" id="ARBA00022741"/>
    </source>
</evidence>
<dbReference type="Pfam" id="PF00570">
    <property type="entry name" value="HRDC"/>
    <property type="match status" value="1"/>
</dbReference>
<evidence type="ECO:0000256" key="1">
    <source>
        <dbReference type="ARBA" id="ARBA00001946"/>
    </source>
</evidence>
<keyword evidence="13" id="KW-0234">DNA repair</keyword>
<protein>
    <recommendedName>
        <fullName evidence="16">DNA helicase RecQ</fullName>
        <ecNumber evidence="16">5.6.2.4</ecNumber>
    </recommendedName>
</protein>
<sequence length="611" mass="69016">MTSLAISQPSDGYLTPQSILEDVFGYQTFRDGQSDVIESAITGKDSLVIMPTGGGKSLCYQVPALIMEGLTLVISPLISLMKDQVDQLKASGVKAECINSTLSRQELVEIYARMHAGDIKLIYVSPERVLMPDFIERLHHLPLSLIAVDEAHCISQWGHDFRPEYAALGQLKKCFVNIPVMALTATADDATRTDIIHRLQLDEPFTHLGSFDRANIRYSLVEKHKPVSQVVRYLATQKGQCGIIYCGSRKKVEMLTEKLKNNHLRVAGYHAGMEVEERKLVQEAFQKDDIQIVVATVAFGMGINKPNVRFVVHFDIPRNIESYYQETGRAGRDGLPAEALMLFDPADINWLRRMLDEKEESDQKRVETHKLTAMDAFAQAQTCRRQVLLNYFGEYREKPCGNCDICLDPPKRFDATVEAQKALSCVYRVGQNFGIGYVVEVMRGMQNIRVRDNRHDQLSTYGIGKEHSHDYWVSIFRQLIHKGLLSQNITRNSTLQLTEEARPLLRGDMEIELAVPRLDTATKTTKQDKLSSKNYDKKLFALLRKLRKSIADEDGLPPYVVFSDATLVDMAEILPTSYGEMLAVNGVGQVKLEKYADPFLDAIQEYLTHYG</sequence>
<dbReference type="SMART" id="SM00341">
    <property type="entry name" value="HRDC"/>
    <property type="match status" value="1"/>
</dbReference>
<evidence type="ECO:0000256" key="7">
    <source>
        <dbReference type="ARBA" id="ARBA00022801"/>
    </source>
</evidence>
<dbReference type="InterPro" id="IPR032284">
    <property type="entry name" value="RecQ_Zn-bd"/>
</dbReference>
<feature type="domain" description="HRDC" evidence="17">
    <location>
        <begin position="533"/>
        <end position="611"/>
    </location>
</feature>
<evidence type="ECO:0000313" key="21">
    <source>
        <dbReference type="Proteomes" id="UP000838748"/>
    </source>
</evidence>
<evidence type="ECO:0000256" key="13">
    <source>
        <dbReference type="ARBA" id="ARBA00023204"/>
    </source>
</evidence>
<dbReference type="GO" id="GO:0016787">
    <property type="term" value="F:hydrolase activity"/>
    <property type="evidence" value="ECO:0007669"/>
    <property type="project" value="UniProtKB-KW"/>
</dbReference>
<comment type="caution">
    <text evidence="20">The sequence shown here is derived from an EMBL/GenBank/DDBJ whole genome shotgun (WGS) entry which is preliminary data.</text>
</comment>
<keyword evidence="10" id="KW-0067">ATP-binding</keyword>
<evidence type="ECO:0000256" key="12">
    <source>
        <dbReference type="ARBA" id="ARBA00023172"/>
    </source>
</evidence>
<dbReference type="Pfam" id="PF00271">
    <property type="entry name" value="Helicase_C"/>
    <property type="match status" value="1"/>
</dbReference>
<keyword evidence="11" id="KW-0238">DNA-binding</keyword>
<dbReference type="PROSITE" id="PS51192">
    <property type="entry name" value="HELICASE_ATP_BIND_1"/>
    <property type="match status" value="1"/>
</dbReference>
<dbReference type="Pfam" id="PF00270">
    <property type="entry name" value="DEAD"/>
    <property type="match status" value="1"/>
</dbReference>
<dbReference type="NCBIfam" id="TIGR00614">
    <property type="entry name" value="recQ_fam"/>
    <property type="match status" value="1"/>
</dbReference>
<evidence type="ECO:0000256" key="9">
    <source>
        <dbReference type="ARBA" id="ARBA00022833"/>
    </source>
</evidence>
<dbReference type="EC" id="5.6.2.4" evidence="16"/>
<dbReference type="InterPro" id="IPR036388">
    <property type="entry name" value="WH-like_DNA-bd_sf"/>
</dbReference>
<evidence type="ECO:0000256" key="4">
    <source>
        <dbReference type="ARBA" id="ARBA00022723"/>
    </source>
</evidence>
<feature type="domain" description="Helicase C-terminal" evidence="19">
    <location>
        <begin position="226"/>
        <end position="374"/>
    </location>
</feature>
<comment type="similarity">
    <text evidence="3">Belongs to the helicase family. RecQ subfamily.</text>
</comment>
<dbReference type="Gene3D" id="1.10.10.10">
    <property type="entry name" value="Winged helix-like DNA-binding domain superfamily/Winged helix DNA-binding domain"/>
    <property type="match status" value="1"/>
</dbReference>
<keyword evidence="4" id="KW-0479">Metal-binding</keyword>
<dbReference type="InterPro" id="IPR011545">
    <property type="entry name" value="DEAD/DEAH_box_helicase_dom"/>
</dbReference>
<comment type="catalytic activity">
    <reaction evidence="15">
        <text>Couples ATP hydrolysis with the unwinding of duplex DNA by translocating in the 3'-5' direction.</text>
        <dbReference type="EC" id="5.6.2.4"/>
    </reaction>
</comment>
<evidence type="ECO:0000256" key="14">
    <source>
        <dbReference type="ARBA" id="ARBA00023235"/>
    </source>
</evidence>
<dbReference type="SUPFAM" id="SSF47819">
    <property type="entry name" value="HRDC-like"/>
    <property type="match status" value="1"/>
</dbReference>
<evidence type="ECO:0000256" key="2">
    <source>
        <dbReference type="ARBA" id="ARBA00001947"/>
    </source>
</evidence>
<keyword evidence="9" id="KW-0862">Zinc</keyword>